<keyword evidence="1" id="KW-0812">Transmembrane</keyword>
<dbReference type="GO" id="GO:0016020">
    <property type="term" value="C:membrane"/>
    <property type="evidence" value="ECO:0007669"/>
    <property type="project" value="InterPro"/>
</dbReference>
<feature type="transmembrane region" description="Helical" evidence="1">
    <location>
        <begin position="202"/>
        <end position="219"/>
    </location>
</feature>
<dbReference type="AlphaFoldDB" id="A0AB36CI55"/>
<dbReference type="PIRSF" id="PIRSF038991">
    <property type="entry name" value="Protein_AbrB"/>
    <property type="match status" value="1"/>
</dbReference>
<dbReference type="InterPro" id="IPR007820">
    <property type="entry name" value="AbrB_fam"/>
</dbReference>
<feature type="transmembrane region" description="Helical" evidence="1">
    <location>
        <begin position="58"/>
        <end position="76"/>
    </location>
</feature>
<feature type="transmembrane region" description="Helical" evidence="1">
    <location>
        <begin position="26"/>
        <end position="46"/>
    </location>
</feature>
<name>A0AB36CI55_9CORY</name>
<feature type="transmembrane region" description="Helical" evidence="1">
    <location>
        <begin position="259"/>
        <end position="281"/>
    </location>
</feature>
<gene>
    <name evidence="2" type="ORF">HF853_02075</name>
</gene>
<feature type="transmembrane region" description="Helical" evidence="1">
    <location>
        <begin position="319"/>
        <end position="340"/>
    </location>
</feature>
<dbReference type="InterPro" id="IPR017516">
    <property type="entry name" value="AbrB_dup"/>
</dbReference>
<feature type="transmembrane region" description="Helical" evidence="1">
    <location>
        <begin position="225"/>
        <end position="247"/>
    </location>
</feature>
<feature type="transmembrane region" description="Helical" evidence="1">
    <location>
        <begin position="150"/>
        <end position="172"/>
    </location>
</feature>
<dbReference type="GO" id="GO:0010468">
    <property type="term" value="P:regulation of gene expression"/>
    <property type="evidence" value="ECO:0007669"/>
    <property type="project" value="InterPro"/>
</dbReference>
<dbReference type="EMBL" id="JABAFZ010000002">
    <property type="protein sequence ID" value="NME88485.1"/>
    <property type="molecule type" value="Genomic_DNA"/>
</dbReference>
<sequence>MRSTLTWIFVVPASIALGLLFDYFNVAAAWILAAILVAGGMALIHREELVLNSHVEKAGRGVIGVLAGLPLVGIGIGEVTPYVLPGLAVSIITVALGMSAGVVLAKSVKEISPQTGILCMLPGGSSTLPVIARETGADFRLVALSQYLRLLIVSLSLPLVTSIFNVTATGAAEETGTWWGALLLVVFALVGPYIGKLLHFPAPHIFAPLLLTVVAGQFIPDALVMPNFVAVIAFLIIGWFCGGGLSVQVLKIFARQLPMTLLFIIVTIATCAATALLLSWWMDITYFDAYLATSPGGLETVLALAHEGGSGPAVVSVQLIRLLTLLFLAGYLSTIIRWIVKRGRG</sequence>
<proteinExistence type="predicted"/>
<dbReference type="PANTHER" id="PTHR38457:SF1">
    <property type="entry name" value="REGULATOR ABRB-RELATED"/>
    <property type="match status" value="1"/>
</dbReference>
<evidence type="ECO:0000313" key="2">
    <source>
        <dbReference type="EMBL" id="NME88485.1"/>
    </source>
</evidence>
<organism evidence="2 3">
    <name type="scientific">Corynebacterium stationis</name>
    <dbReference type="NCBI Taxonomy" id="1705"/>
    <lineage>
        <taxon>Bacteria</taxon>
        <taxon>Bacillati</taxon>
        <taxon>Actinomycetota</taxon>
        <taxon>Actinomycetes</taxon>
        <taxon>Mycobacteriales</taxon>
        <taxon>Corynebacteriaceae</taxon>
        <taxon>Corynebacterium</taxon>
    </lineage>
</organism>
<evidence type="ECO:0000256" key="1">
    <source>
        <dbReference type="SAM" id="Phobius"/>
    </source>
</evidence>
<keyword evidence="1" id="KW-0472">Membrane</keyword>
<feature type="transmembrane region" description="Helical" evidence="1">
    <location>
        <begin position="178"/>
        <end position="195"/>
    </location>
</feature>
<dbReference type="PANTHER" id="PTHR38457">
    <property type="entry name" value="REGULATOR ABRB-RELATED"/>
    <property type="match status" value="1"/>
</dbReference>
<keyword evidence="1" id="KW-1133">Transmembrane helix</keyword>
<comment type="caution">
    <text evidence="2">The sequence shown here is derived from an EMBL/GenBank/DDBJ whole genome shotgun (WGS) entry which is preliminary data.</text>
</comment>
<evidence type="ECO:0000313" key="3">
    <source>
        <dbReference type="Proteomes" id="UP000544551"/>
    </source>
</evidence>
<dbReference type="RefSeq" id="WP_168968998.1">
    <property type="nucleotide sequence ID" value="NZ_JABAFZ010000002.1"/>
</dbReference>
<dbReference type="NCBIfam" id="TIGR03082">
    <property type="entry name" value="Gneg_AbrB_dup"/>
    <property type="match status" value="2"/>
</dbReference>
<reference evidence="2 3" key="1">
    <citation type="submission" date="2020-04" db="EMBL/GenBank/DDBJ databases">
        <authorList>
            <person name="Hitch T.C.A."/>
            <person name="Wylensek D."/>
            <person name="Clavel T."/>
        </authorList>
    </citation>
    <scope>NUCLEOTIDE SEQUENCE [LARGE SCALE GENOMIC DNA]</scope>
    <source>
        <strain evidence="2 3">BL-383-APC-3D</strain>
    </source>
</reference>
<protein>
    <submittedName>
        <fullName evidence="2">AbrB family transcriptional regulator</fullName>
    </submittedName>
</protein>
<accession>A0AB36CI55</accession>
<dbReference type="Proteomes" id="UP000544551">
    <property type="component" value="Unassembled WGS sequence"/>
</dbReference>
<dbReference type="Pfam" id="PF05145">
    <property type="entry name" value="AbrB"/>
    <property type="match status" value="1"/>
</dbReference>
<feature type="transmembrane region" description="Helical" evidence="1">
    <location>
        <begin position="82"/>
        <end position="105"/>
    </location>
</feature>